<organism evidence="5 6">
    <name type="scientific">Micromonospora fulviviridis</name>
    <dbReference type="NCBI Taxonomy" id="47860"/>
    <lineage>
        <taxon>Bacteria</taxon>
        <taxon>Bacillati</taxon>
        <taxon>Actinomycetota</taxon>
        <taxon>Actinomycetes</taxon>
        <taxon>Micromonosporales</taxon>
        <taxon>Micromonosporaceae</taxon>
        <taxon>Micromonospora</taxon>
    </lineage>
</organism>
<evidence type="ECO:0000313" key="5">
    <source>
        <dbReference type="EMBL" id="MEU0156795.1"/>
    </source>
</evidence>
<reference evidence="5 6" key="1">
    <citation type="submission" date="2024-06" db="EMBL/GenBank/DDBJ databases">
        <title>The Natural Products Discovery Center: Release of the First 8490 Sequenced Strains for Exploring Actinobacteria Biosynthetic Diversity.</title>
        <authorList>
            <person name="Kalkreuter E."/>
            <person name="Kautsar S.A."/>
            <person name="Yang D."/>
            <person name="Bader C.D."/>
            <person name="Teijaro C.N."/>
            <person name="Fluegel L."/>
            <person name="Davis C.M."/>
            <person name="Simpson J.R."/>
            <person name="Lauterbach L."/>
            <person name="Steele A.D."/>
            <person name="Gui C."/>
            <person name="Meng S."/>
            <person name="Li G."/>
            <person name="Viehrig K."/>
            <person name="Ye F."/>
            <person name="Su P."/>
            <person name="Kiefer A.F."/>
            <person name="Nichols A."/>
            <person name="Cepeda A.J."/>
            <person name="Yan W."/>
            <person name="Fan B."/>
            <person name="Jiang Y."/>
            <person name="Adhikari A."/>
            <person name="Zheng C.-J."/>
            <person name="Schuster L."/>
            <person name="Cowan T.M."/>
            <person name="Smanski M.J."/>
            <person name="Chevrette M.G."/>
            <person name="De Carvalho L.P.S."/>
            <person name="Shen B."/>
        </authorList>
    </citation>
    <scope>NUCLEOTIDE SEQUENCE [LARGE SCALE GENOMIC DNA]</scope>
    <source>
        <strain evidence="5 6">NPDC006286</strain>
    </source>
</reference>
<feature type="domain" description="ATP-dependent DNA ligase family profile" evidence="4">
    <location>
        <begin position="125"/>
        <end position="242"/>
    </location>
</feature>
<evidence type="ECO:0000259" key="4">
    <source>
        <dbReference type="PROSITE" id="PS50160"/>
    </source>
</evidence>
<dbReference type="InterPro" id="IPR044119">
    <property type="entry name" value="Adenylation_LigC-like"/>
</dbReference>
<dbReference type="PROSITE" id="PS50160">
    <property type="entry name" value="DNA_LIGASE_A3"/>
    <property type="match status" value="1"/>
</dbReference>
<dbReference type="RefSeq" id="WP_355668280.1">
    <property type="nucleotide sequence ID" value="NZ_JBEXRX010000235.1"/>
</dbReference>
<dbReference type="Pfam" id="PF01068">
    <property type="entry name" value="DNA_ligase_A_M"/>
    <property type="match status" value="1"/>
</dbReference>
<dbReference type="GO" id="GO:0016874">
    <property type="term" value="F:ligase activity"/>
    <property type="evidence" value="ECO:0007669"/>
    <property type="project" value="UniProtKB-KW"/>
</dbReference>
<dbReference type="SUPFAM" id="SSF56091">
    <property type="entry name" value="DNA ligase/mRNA capping enzyme, catalytic domain"/>
    <property type="match status" value="1"/>
</dbReference>
<proteinExistence type="inferred from homology"/>
<evidence type="ECO:0000256" key="3">
    <source>
        <dbReference type="ARBA" id="ARBA00034003"/>
    </source>
</evidence>
<evidence type="ECO:0000256" key="1">
    <source>
        <dbReference type="ARBA" id="ARBA00007572"/>
    </source>
</evidence>
<evidence type="ECO:0000256" key="2">
    <source>
        <dbReference type="ARBA" id="ARBA00022598"/>
    </source>
</evidence>
<dbReference type="Gene3D" id="2.40.50.140">
    <property type="entry name" value="Nucleic acid-binding proteins"/>
    <property type="match status" value="1"/>
</dbReference>
<dbReference type="Gene3D" id="3.30.470.30">
    <property type="entry name" value="DNA ligase/mRNA capping enzyme"/>
    <property type="match status" value="1"/>
</dbReference>
<name>A0ABV2VVJ1_9ACTN</name>
<evidence type="ECO:0000313" key="6">
    <source>
        <dbReference type="Proteomes" id="UP001550348"/>
    </source>
</evidence>
<dbReference type="PANTHER" id="PTHR45674">
    <property type="entry name" value="DNA LIGASE 1/3 FAMILY MEMBER"/>
    <property type="match status" value="1"/>
</dbReference>
<comment type="catalytic activity">
    <reaction evidence="3">
        <text>ATP + (deoxyribonucleotide)n-3'-hydroxyl + 5'-phospho-(deoxyribonucleotide)m = (deoxyribonucleotide)n+m + AMP + diphosphate.</text>
        <dbReference type="EC" id="6.5.1.1"/>
    </reaction>
</comment>
<sequence>MSPARRRASAATDPALRRPVAPMLAAPVDVVPEAPGLVHEPKWDGWRCVAFRESDGVYLQSRAGRNLTTYFPDITWAIRTRPPGMVLDGELIVWERGRTNFALLQRRVTAGRGLLRLVHDCPAHYVLFDLLVDAGGEVVLDLPPSERQARLEQLLVDAPAQLTLTPQTADMQQVSEWLLHWTVAAGIDGVVSKRLAGRYEPGRRGWWKFRTRIVTEAIVGGVTGGIRCPQTVLLGRFDRRGRLRYTGRSHPLTADQGAALAGLLSPPQLPRRGTVAHPWPQPLPASWSGRLDRPEPLPYVQVDPTVVAEIDADVAFENGRWRHRVRYARARSDLSVYEVPLLLGKEETYFGDLG</sequence>
<keyword evidence="2 5" id="KW-0436">Ligase</keyword>
<protein>
    <submittedName>
        <fullName evidence="5">ATP-dependent DNA ligase</fullName>
    </submittedName>
</protein>
<dbReference type="InterPro" id="IPR050191">
    <property type="entry name" value="ATP-dep_DNA_ligase"/>
</dbReference>
<comment type="caution">
    <text evidence="5">The sequence shown here is derived from an EMBL/GenBank/DDBJ whole genome shotgun (WGS) entry which is preliminary data.</text>
</comment>
<dbReference type="CDD" id="cd07905">
    <property type="entry name" value="Adenylation_DNA_ligase_LigC"/>
    <property type="match status" value="1"/>
</dbReference>
<comment type="similarity">
    <text evidence="1">Belongs to the ATP-dependent DNA ligase family.</text>
</comment>
<dbReference type="InterPro" id="IPR012310">
    <property type="entry name" value="DNA_ligase_ATP-dep_cent"/>
</dbReference>
<dbReference type="Proteomes" id="UP001550348">
    <property type="component" value="Unassembled WGS sequence"/>
</dbReference>
<dbReference type="EMBL" id="JBEXRX010000235">
    <property type="protein sequence ID" value="MEU0156795.1"/>
    <property type="molecule type" value="Genomic_DNA"/>
</dbReference>
<accession>A0ABV2VVJ1</accession>
<dbReference type="PANTHER" id="PTHR45674:SF4">
    <property type="entry name" value="DNA LIGASE 1"/>
    <property type="match status" value="1"/>
</dbReference>
<dbReference type="InterPro" id="IPR012340">
    <property type="entry name" value="NA-bd_OB-fold"/>
</dbReference>
<keyword evidence="6" id="KW-1185">Reference proteome</keyword>
<gene>
    <name evidence="5" type="ORF">ABZ071_34000</name>
</gene>